<keyword evidence="3" id="KW-1185">Reference proteome</keyword>
<accession>A0A2Z6S9R8</accession>
<dbReference type="PROSITE" id="PS50878">
    <property type="entry name" value="RT_POL"/>
    <property type="match status" value="1"/>
</dbReference>
<feature type="domain" description="Reverse transcriptase" evidence="1">
    <location>
        <begin position="1"/>
        <end position="296"/>
    </location>
</feature>
<evidence type="ECO:0000313" key="3">
    <source>
        <dbReference type="Proteomes" id="UP000247702"/>
    </source>
</evidence>
<reference evidence="2 3" key="1">
    <citation type="submission" date="2017-11" db="EMBL/GenBank/DDBJ databases">
        <title>The genome of Rhizophagus clarus HR1 reveals common genetic basis of auxotrophy among arbuscular mycorrhizal fungi.</title>
        <authorList>
            <person name="Kobayashi Y."/>
        </authorList>
    </citation>
    <scope>NUCLEOTIDE SEQUENCE [LARGE SCALE GENOMIC DNA]</scope>
    <source>
        <strain evidence="2 3">HR1</strain>
    </source>
</reference>
<protein>
    <recommendedName>
        <fullName evidence="1">Reverse transcriptase domain-containing protein</fullName>
    </recommendedName>
</protein>
<evidence type="ECO:0000259" key="1">
    <source>
        <dbReference type="PROSITE" id="PS50878"/>
    </source>
</evidence>
<organism evidence="2 3">
    <name type="scientific">Rhizophagus clarus</name>
    <dbReference type="NCBI Taxonomy" id="94130"/>
    <lineage>
        <taxon>Eukaryota</taxon>
        <taxon>Fungi</taxon>
        <taxon>Fungi incertae sedis</taxon>
        <taxon>Mucoromycota</taxon>
        <taxon>Glomeromycotina</taxon>
        <taxon>Glomeromycetes</taxon>
        <taxon>Glomerales</taxon>
        <taxon>Glomeraceae</taxon>
        <taxon>Rhizophagus</taxon>
    </lineage>
</organism>
<proteinExistence type="predicted"/>
<dbReference type="AlphaFoldDB" id="A0A2Z6S9R8"/>
<dbReference type="PANTHER" id="PTHR19446">
    <property type="entry name" value="REVERSE TRANSCRIPTASES"/>
    <property type="match status" value="1"/>
</dbReference>
<gene>
    <name evidence="2" type="ORF">RclHR1_04160004</name>
</gene>
<comment type="caution">
    <text evidence="2">The sequence shown here is derived from an EMBL/GenBank/DDBJ whole genome shotgun (WGS) entry which is preliminary data.</text>
</comment>
<dbReference type="Proteomes" id="UP000247702">
    <property type="component" value="Unassembled WGS sequence"/>
</dbReference>
<dbReference type="EMBL" id="BEXD01003513">
    <property type="protein sequence ID" value="GBC01357.1"/>
    <property type="molecule type" value="Genomic_DNA"/>
</dbReference>
<sequence>MERKPSDHGRDLNTLVPIYDNAIAQISQEDYREIDTFLQRARLIQQHFASFEIEPLVSQRIAQKRRKLEQKEYNSHHTITVTAAIEVCFAIIQSNQTRWISSVLDRHHSNVTIDRLMVTSEDGLQELLLYSDEVKQAAINASQLADILQDHNILCKANYCGLKGKSTASPIRLINNVIEDAKENSKELWIVLQDISKVFDSISLDFLELALKQIGLPPHAVRYIINLFRGRRVQVATIFRPLSIFQAEDGIDQGDSLSSLLWRTYYNPLLTMITDLSNKGYTIEYIWPPNLRDPYT</sequence>
<dbReference type="Pfam" id="PF00078">
    <property type="entry name" value="RVT_1"/>
    <property type="match status" value="1"/>
</dbReference>
<evidence type="ECO:0000313" key="2">
    <source>
        <dbReference type="EMBL" id="GBC01357.1"/>
    </source>
</evidence>
<dbReference type="InterPro" id="IPR000477">
    <property type="entry name" value="RT_dom"/>
</dbReference>
<name>A0A2Z6S9R8_9GLOM</name>